<dbReference type="Proteomes" id="UP000603056">
    <property type="component" value="Unassembled WGS sequence"/>
</dbReference>
<proteinExistence type="predicted"/>
<gene>
    <name evidence="2" type="ORF">FFODKBPE_00224</name>
</gene>
<dbReference type="Gene3D" id="3.40.50.300">
    <property type="entry name" value="P-loop containing nucleotide triphosphate hydrolases"/>
    <property type="match status" value="1"/>
</dbReference>
<dbReference type="EMBL" id="CAJHIP010000005">
    <property type="protein sequence ID" value="CAD6491829.1"/>
    <property type="molecule type" value="Genomic_DNA"/>
</dbReference>
<reference evidence="2" key="1">
    <citation type="submission" date="2020-10" db="EMBL/GenBank/DDBJ databases">
        <authorList>
            <person name="Hahn C.J."/>
            <person name="Laso-Perez R."/>
            <person name="Vulcano F."/>
            <person name="Vaziourakis K.-M."/>
            <person name="Stokke R."/>
            <person name="Steen I.H."/>
            <person name="Teske A."/>
            <person name="Boetius A."/>
            <person name="Liebeke M."/>
            <person name="Amann R."/>
            <person name="Knittel K."/>
        </authorList>
    </citation>
    <scope>NUCLEOTIDE SEQUENCE</scope>
    <source>
        <strain evidence="2">Gfbio:e3339647-f889-4370-9287-4fb5cb688e4c:AG394J04_GoMArc1</strain>
    </source>
</reference>
<evidence type="ECO:0000313" key="3">
    <source>
        <dbReference type="Proteomes" id="UP000603056"/>
    </source>
</evidence>
<sequence length="1393" mass="163711">MSKEKMFANSKWVKTHLKDIKEKAGARYTPKLNVGLPISEIFDGISRTENFYATIREKYGELFREFRYVTSKYKNNELQENYDQIKKDIESLFKVLESIKEYNTSHIPWDTIQEQTKVLENKLWKFTDQLRKEKEQVKDIKTPPKKDGSYQPSPSEKFNSDIHYIYKTQEIVSYFEKLSSSSKAQLSNCPLLFLTGSAGTGKTHLLCDVVEQRIKNEKDVLPALLVFGEFFSAEKDFWSQVLIQLGIENTIKTKEDFLKKLDNLGDAAKCRSLFIIDALNENITHAPDFWKNNLNSIIQDINIYPNIALIVSVRSGFENEVLTEKQKTLFIYEEHHGFRFKEWEAVNKFFKAFSLPLPEIPLLMTEFQNPLFLLLFCAAFGNKDKNLKNKRKKEIEKIKPFRGLVGSTHIFESFVKEMADEIANDFNIPKGRSQNGKYVIWDTIIKEVASEMVSQNDERIPEEKLNEIIKKAYPQVNIGKFAQALESNMLIMKVPRYEKGKRADGFDFRFPFQKFSDHLIGRYIFKKYEDEFGKSNKNLETAKKFFSKRRKLGKFLSKTWNRGIIEALSIQCPEQLKGIEFIEVAPYLLKEDYLAQIAEEAFVESLIWRNPRAFSKDGKNTLKIINQNVIRTESGLYQLLNAFLSVAPIPNHPCNAERLFQHLSKFPMPERDSWWSTFLHYQHGEQGAVDRLLQWAWSDQEKEHINDESTFLTSIALSWFLTTPNRFVRDKATKGLVCLLQNRIHLLLKLLEKFKDINDPYVAERLYAVAYGCVLRNQEDKENLKVLAEWIYENIFKDNKAPVHILLRDYARGVIEVAFNRGIKIKVKKGDINPPYNSIWHKNIPSEKVLRKKYYPEKTSKERGFLYIWYSLMHNYGGFPADFGNYVVNSHLNPWTGKKTGEAVIDRENLFKDFIDNLSKKQKLLWRKTNPIIYEDSNEIEDMKTSEITINFKIAKGRKSEEDLKIVIYDFKNSLNSEQKKVYNNEIEPFLDHNQKIYDSSKNFDVRLAQRWIFNRVVELGYDPKLHGEFDNVNYRRADRTEHKSERIGKKYQWIAYHEFMALVSDHFEFKGDSWSDSEEDFKGTWNPYVRDIDPSFIVQNDSHIKQSATFSQWKSKRGHYDAWEKQKTDVDWIKTNDDIPNPKNIIHIIDDNKKEWLMLETFVKWEERTPPEYEKYDIPIREVWYMIKSYIVKKKDVEKFFDWVKKQDFMGWWMPESNSFYETFLGEYPNSTAFNDLRGDYNIWTKSGRGIEDLQIPVVVTDDSYLNEFTRDCSHSGSVSVKLPCKWLVNNMGLHHKHLDGRFFNKQESLITLTTSIFEDTYPSALLIDKKTLTEFLDKNGYAIFWTLLGEKQLIGGNHFRDDFVGKLEISGAYTLTNRGKIIGESHSKFKN</sequence>
<name>A0A811T8M5_9EURY</name>
<feature type="compositionally biased region" description="Basic and acidic residues" evidence="1">
    <location>
        <begin position="135"/>
        <end position="148"/>
    </location>
</feature>
<evidence type="ECO:0000313" key="2">
    <source>
        <dbReference type="EMBL" id="CAD6491829.1"/>
    </source>
</evidence>
<evidence type="ECO:0008006" key="4">
    <source>
        <dbReference type="Google" id="ProtNLM"/>
    </source>
</evidence>
<evidence type="ECO:0000256" key="1">
    <source>
        <dbReference type="SAM" id="MobiDB-lite"/>
    </source>
</evidence>
<dbReference type="InterPro" id="IPR027417">
    <property type="entry name" value="P-loop_NTPase"/>
</dbReference>
<accession>A0A811T8M5</accession>
<feature type="region of interest" description="Disordered" evidence="1">
    <location>
        <begin position="135"/>
        <end position="156"/>
    </location>
</feature>
<comment type="caution">
    <text evidence="2">The sequence shown here is derived from an EMBL/GenBank/DDBJ whole genome shotgun (WGS) entry which is preliminary data.</text>
</comment>
<protein>
    <recommendedName>
        <fullName evidence="4">ATP-binding protein</fullName>
    </recommendedName>
</protein>
<dbReference type="NCBIfam" id="NF041813">
    <property type="entry name" value="Avs2"/>
    <property type="match status" value="1"/>
</dbReference>
<organism evidence="2 3">
    <name type="scientific">Candidatus Argoarchaeum ethanivorans</name>
    <dbReference type="NCBI Taxonomy" id="2608793"/>
    <lineage>
        <taxon>Archaea</taxon>
        <taxon>Methanobacteriati</taxon>
        <taxon>Methanobacteriota</taxon>
        <taxon>Stenosarchaea group</taxon>
        <taxon>Methanomicrobia</taxon>
        <taxon>Methanosarcinales</taxon>
        <taxon>Methanosarcinales incertae sedis</taxon>
        <taxon>GOM Arc I cluster</taxon>
        <taxon>Candidatus Argoarchaeum</taxon>
    </lineage>
</organism>